<evidence type="ECO:0000313" key="2">
    <source>
        <dbReference type="Proteomes" id="UP000092382"/>
    </source>
</evidence>
<dbReference type="PATRIC" id="fig|1710894.3.peg.785"/>
<dbReference type="EMBL" id="LJOY01000147">
    <property type="protein sequence ID" value="OBQ16359.1"/>
    <property type="molecule type" value="Genomic_DNA"/>
</dbReference>
<dbReference type="AlphaFoldDB" id="A0A1B7VG26"/>
<comment type="caution">
    <text evidence="1">The sequence shown here is derived from an EMBL/GenBank/DDBJ whole genome shotgun (WGS) entry which is preliminary data.</text>
</comment>
<protein>
    <submittedName>
        <fullName evidence="1">Uncharacterized protein</fullName>
    </submittedName>
</protein>
<evidence type="ECO:0000313" key="1">
    <source>
        <dbReference type="EMBL" id="OBQ16359.1"/>
    </source>
</evidence>
<accession>A0A1B7VG26</accession>
<sequence length="213" mass="25113">MLFLGGIAAGLAPVVSPFYHISNEWIGLAPSFNRLSKISRNKLDQLDKLTESELKNTKEEFRKAKKIIDKYVRNHPNLINQYSQLRSIEEITNTGEQTSNEKYSAKVYQRQRNEEEQRKQRQKKEEQYLQRVHEERKRIGLKFGVPPNEDQCSCPPGYAIRATENVRNKNCRGIYYFPGERKDVQVAWCFKNEQEAEEENFRRPLKTPPKYQS</sequence>
<proteinExistence type="predicted"/>
<dbReference type="Pfam" id="PF16442">
    <property type="entry name" value="DUF5039"/>
    <property type="match status" value="1"/>
</dbReference>
<dbReference type="InterPro" id="IPR032220">
    <property type="entry name" value="DUF5039"/>
</dbReference>
<gene>
    <name evidence="1" type="ORF">AN481_19400</name>
</gene>
<organism evidence="1 2">
    <name type="scientific">Aphanizomenon flos-aquae LD13</name>
    <dbReference type="NCBI Taxonomy" id="1710894"/>
    <lineage>
        <taxon>Bacteria</taxon>
        <taxon>Bacillati</taxon>
        <taxon>Cyanobacteriota</taxon>
        <taxon>Cyanophyceae</taxon>
        <taxon>Nostocales</taxon>
        <taxon>Aphanizomenonaceae</taxon>
        <taxon>Aphanizomenon</taxon>
    </lineage>
</organism>
<reference evidence="1 2" key="1">
    <citation type="submission" date="2015-09" db="EMBL/GenBank/DDBJ databases">
        <title>Whole genome shotgun sequence assembly of Aphanizomenon flos-aquae UKL13.</title>
        <authorList>
            <person name="Driscoll C."/>
        </authorList>
    </citation>
    <scope>NUCLEOTIDE SEQUENCE [LARGE SCALE GENOMIC DNA]</scope>
    <source>
        <strain evidence="1">MDT13</strain>
    </source>
</reference>
<name>A0A1B7VG26_APHFL</name>
<dbReference type="Proteomes" id="UP000092382">
    <property type="component" value="Unassembled WGS sequence"/>
</dbReference>